<dbReference type="InterPro" id="IPR047250">
    <property type="entry name" value="BRCT_p53bp1-like_rpt2"/>
</dbReference>
<protein>
    <recommendedName>
        <fullName evidence="3">BRCT domain-containing protein</fullName>
    </recommendedName>
</protein>
<dbReference type="PANTHER" id="PTHR15321">
    <property type="entry name" value="TUMOR SUPPRESSOR P53-BINDING PROTEIN 1"/>
    <property type="match status" value="1"/>
</dbReference>
<dbReference type="Gene3D" id="3.40.50.10190">
    <property type="entry name" value="BRCT domain"/>
    <property type="match status" value="1"/>
</dbReference>
<dbReference type="EMBL" id="MU128911">
    <property type="protein sequence ID" value="KAF9520474.1"/>
    <property type="molecule type" value="Genomic_DNA"/>
</dbReference>
<proteinExistence type="predicted"/>
<sequence>MALALGVPCVSDQWAWDQLCGDGLDWRTYLHTAGKSERLGIHVSQVFDPRWANGSEQLFDPRLSSSVRRPFADKSFLLVLCSRSIDNREMIRKVVCAAGAASAELVKSIEKAEKPLDQYDIIVFDSREKGLEIEARRNGAKRCHGIPWVKQSIIMGAPQSFL</sequence>
<dbReference type="OrthoDB" id="129353at2759"/>
<dbReference type="GO" id="GO:0042393">
    <property type="term" value="F:histone binding"/>
    <property type="evidence" value="ECO:0007669"/>
    <property type="project" value="TreeGrafter"/>
</dbReference>
<dbReference type="GO" id="GO:0005634">
    <property type="term" value="C:nucleus"/>
    <property type="evidence" value="ECO:0007669"/>
    <property type="project" value="TreeGrafter"/>
</dbReference>
<keyword evidence="2" id="KW-1185">Reference proteome</keyword>
<name>A0A9P6B9Y0_9AGAM</name>
<dbReference type="Proteomes" id="UP000886523">
    <property type="component" value="Unassembled WGS sequence"/>
</dbReference>
<dbReference type="AlphaFoldDB" id="A0A9P6B9Y0"/>
<comment type="caution">
    <text evidence="1">The sequence shown here is derived from an EMBL/GenBank/DDBJ whole genome shotgun (WGS) entry which is preliminary data.</text>
</comment>
<dbReference type="InterPro" id="IPR047252">
    <property type="entry name" value="TP53BP1-like"/>
</dbReference>
<dbReference type="PANTHER" id="PTHR15321:SF3">
    <property type="entry name" value="TP53-BINDING PROTEIN 1"/>
    <property type="match status" value="1"/>
</dbReference>
<dbReference type="InterPro" id="IPR036420">
    <property type="entry name" value="BRCT_dom_sf"/>
</dbReference>
<evidence type="ECO:0000313" key="2">
    <source>
        <dbReference type="Proteomes" id="UP000886523"/>
    </source>
</evidence>
<evidence type="ECO:0000313" key="1">
    <source>
        <dbReference type="EMBL" id="KAF9520474.1"/>
    </source>
</evidence>
<dbReference type="CDD" id="cd17724">
    <property type="entry name" value="BRCT_p53bp1_rpt2"/>
    <property type="match status" value="1"/>
</dbReference>
<dbReference type="GO" id="GO:0045944">
    <property type="term" value="P:positive regulation of transcription by RNA polymerase II"/>
    <property type="evidence" value="ECO:0007669"/>
    <property type="project" value="TreeGrafter"/>
</dbReference>
<dbReference type="GO" id="GO:0000077">
    <property type="term" value="P:DNA damage checkpoint signaling"/>
    <property type="evidence" value="ECO:0007669"/>
    <property type="project" value="TreeGrafter"/>
</dbReference>
<evidence type="ECO:0008006" key="3">
    <source>
        <dbReference type="Google" id="ProtNLM"/>
    </source>
</evidence>
<reference evidence="1" key="1">
    <citation type="journal article" date="2020" name="Nat. Commun.">
        <title>Large-scale genome sequencing of mycorrhizal fungi provides insights into the early evolution of symbiotic traits.</title>
        <authorList>
            <person name="Miyauchi S."/>
            <person name="Kiss E."/>
            <person name="Kuo A."/>
            <person name="Drula E."/>
            <person name="Kohler A."/>
            <person name="Sanchez-Garcia M."/>
            <person name="Morin E."/>
            <person name="Andreopoulos B."/>
            <person name="Barry K.W."/>
            <person name="Bonito G."/>
            <person name="Buee M."/>
            <person name="Carver A."/>
            <person name="Chen C."/>
            <person name="Cichocki N."/>
            <person name="Clum A."/>
            <person name="Culley D."/>
            <person name="Crous P.W."/>
            <person name="Fauchery L."/>
            <person name="Girlanda M."/>
            <person name="Hayes R.D."/>
            <person name="Keri Z."/>
            <person name="LaButti K."/>
            <person name="Lipzen A."/>
            <person name="Lombard V."/>
            <person name="Magnuson J."/>
            <person name="Maillard F."/>
            <person name="Murat C."/>
            <person name="Nolan M."/>
            <person name="Ohm R.A."/>
            <person name="Pangilinan J."/>
            <person name="Pereira M.F."/>
            <person name="Perotto S."/>
            <person name="Peter M."/>
            <person name="Pfister S."/>
            <person name="Riley R."/>
            <person name="Sitrit Y."/>
            <person name="Stielow J.B."/>
            <person name="Szollosi G."/>
            <person name="Zifcakova L."/>
            <person name="Stursova M."/>
            <person name="Spatafora J.W."/>
            <person name="Tedersoo L."/>
            <person name="Vaario L.M."/>
            <person name="Yamada A."/>
            <person name="Yan M."/>
            <person name="Wang P."/>
            <person name="Xu J."/>
            <person name="Bruns T."/>
            <person name="Baldrian P."/>
            <person name="Vilgalys R."/>
            <person name="Dunand C."/>
            <person name="Henrissat B."/>
            <person name="Grigoriev I.V."/>
            <person name="Hibbett D."/>
            <person name="Nagy L.G."/>
            <person name="Martin F.M."/>
        </authorList>
    </citation>
    <scope>NUCLEOTIDE SEQUENCE</scope>
    <source>
        <strain evidence="1">UP504</strain>
    </source>
</reference>
<organism evidence="1 2">
    <name type="scientific">Hydnum rufescens UP504</name>
    <dbReference type="NCBI Taxonomy" id="1448309"/>
    <lineage>
        <taxon>Eukaryota</taxon>
        <taxon>Fungi</taxon>
        <taxon>Dikarya</taxon>
        <taxon>Basidiomycota</taxon>
        <taxon>Agaricomycotina</taxon>
        <taxon>Agaricomycetes</taxon>
        <taxon>Cantharellales</taxon>
        <taxon>Hydnaceae</taxon>
        <taxon>Hydnum</taxon>
    </lineage>
</organism>
<gene>
    <name evidence="1" type="ORF">BS47DRAFT_1335640</name>
</gene>
<accession>A0A9P6B9Y0</accession>